<evidence type="ECO:0000256" key="1">
    <source>
        <dbReference type="ARBA" id="ARBA00022723"/>
    </source>
</evidence>
<protein>
    <submittedName>
        <fullName evidence="5">Aminopeptidase YpdF (MP-, MA-, MS-, AP-, NP-specific)</fullName>
    </submittedName>
</protein>
<dbReference type="InterPro" id="IPR036005">
    <property type="entry name" value="Creatinase/aminopeptidase-like"/>
</dbReference>
<dbReference type="AlphaFoldDB" id="A0A3B1BJV2"/>
<dbReference type="InterPro" id="IPR001131">
    <property type="entry name" value="Peptidase_M24B_aminopep-P_CS"/>
</dbReference>
<name>A0A3B1BJV2_9ZZZZ</name>
<dbReference type="Pfam" id="PF00557">
    <property type="entry name" value="Peptidase_M24"/>
    <property type="match status" value="1"/>
</dbReference>
<dbReference type="GO" id="GO:0046872">
    <property type="term" value="F:metal ion binding"/>
    <property type="evidence" value="ECO:0007669"/>
    <property type="project" value="UniProtKB-KW"/>
</dbReference>
<dbReference type="GO" id="GO:0004177">
    <property type="term" value="F:aminopeptidase activity"/>
    <property type="evidence" value="ECO:0007669"/>
    <property type="project" value="UniProtKB-KW"/>
</dbReference>
<dbReference type="SUPFAM" id="SSF55920">
    <property type="entry name" value="Creatinase/aminopeptidase"/>
    <property type="match status" value="1"/>
</dbReference>
<evidence type="ECO:0000259" key="4">
    <source>
        <dbReference type="Pfam" id="PF01321"/>
    </source>
</evidence>
<dbReference type="InterPro" id="IPR000587">
    <property type="entry name" value="Creatinase_N"/>
</dbReference>
<dbReference type="SUPFAM" id="SSF53092">
    <property type="entry name" value="Creatinase/prolidase N-terminal domain"/>
    <property type="match status" value="1"/>
</dbReference>
<dbReference type="Gene3D" id="3.90.230.10">
    <property type="entry name" value="Creatinase/methionine aminopeptidase superfamily"/>
    <property type="match status" value="1"/>
</dbReference>
<dbReference type="EMBL" id="UOGA01000130">
    <property type="protein sequence ID" value="VAX18586.1"/>
    <property type="molecule type" value="Genomic_DNA"/>
</dbReference>
<dbReference type="Pfam" id="PF01321">
    <property type="entry name" value="Creatinase_N"/>
    <property type="match status" value="1"/>
</dbReference>
<dbReference type="PANTHER" id="PTHR46112">
    <property type="entry name" value="AMINOPEPTIDASE"/>
    <property type="match status" value="1"/>
</dbReference>
<feature type="domain" description="Peptidase M24" evidence="3">
    <location>
        <begin position="147"/>
        <end position="349"/>
    </location>
</feature>
<keyword evidence="5" id="KW-0645">Protease</keyword>
<dbReference type="InterPro" id="IPR000994">
    <property type="entry name" value="Pept_M24"/>
</dbReference>
<proteinExistence type="predicted"/>
<feature type="domain" description="Creatinase N-terminal" evidence="4">
    <location>
        <begin position="16"/>
        <end position="140"/>
    </location>
</feature>
<dbReference type="PANTHER" id="PTHR46112:SF3">
    <property type="entry name" value="AMINOPEPTIDASE YPDF"/>
    <property type="match status" value="1"/>
</dbReference>
<reference evidence="5" key="1">
    <citation type="submission" date="2018-06" db="EMBL/GenBank/DDBJ databases">
        <authorList>
            <person name="Zhirakovskaya E."/>
        </authorList>
    </citation>
    <scope>NUCLEOTIDE SEQUENCE</scope>
</reference>
<keyword evidence="5" id="KW-0031">Aminopeptidase</keyword>
<dbReference type="InterPro" id="IPR050659">
    <property type="entry name" value="Peptidase_M24B"/>
</dbReference>
<gene>
    <name evidence="5" type="ORF">MNBD_NITROSPINAE04-460</name>
</gene>
<evidence type="ECO:0000256" key="2">
    <source>
        <dbReference type="ARBA" id="ARBA00022801"/>
    </source>
</evidence>
<evidence type="ECO:0000259" key="3">
    <source>
        <dbReference type="Pfam" id="PF00557"/>
    </source>
</evidence>
<dbReference type="CDD" id="cd01092">
    <property type="entry name" value="APP-like"/>
    <property type="match status" value="1"/>
</dbReference>
<evidence type="ECO:0000313" key="5">
    <source>
        <dbReference type="EMBL" id="VAX18586.1"/>
    </source>
</evidence>
<accession>A0A3B1BJV2</accession>
<dbReference type="Gene3D" id="3.40.350.10">
    <property type="entry name" value="Creatinase/prolidase N-terminal domain"/>
    <property type="match status" value="1"/>
</dbReference>
<keyword evidence="2" id="KW-0378">Hydrolase</keyword>
<dbReference type="InterPro" id="IPR029149">
    <property type="entry name" value="Creatin/AminoP/Spt16_N"/>
</dbReference>
<organism evidence="5">
    <name type="scientific">hydrothermal vent metagenome</name>
    <dbReference type="NCBI Taxonomy" id="652676"/>
    <lineage>
        <taxon>unclassified sequences</taxon>
        <taxon>metagenomes</taxon>
        <taxon>ecological metagenomes</taxon>
    </lineage>
</organism>
<sequence>MILESKERSAPFYGARRKKLAKRLSDESFDALLITEMVNIRYLTGFSGTSATLLATADDSWFLTDSRYITQAHDQVAGVNIREYSEHLESVADLLKERGVKNLGFEAQQVSFATVEKMKAKFKGVGLAPTEKIVESIRLIKDEPEIEAMRSLIGILVKVYPEAKNLIQPGAVERDVAVQLEYLLKKAGADGAAFEFIVASGERSAMPHGVASGKVIDDGDMVILDWGAKGWGYYSDTTRVLPVGKLSEELKNVYKIVLEANQAAIDFVKPGVALKDVDGAARKVIKDAGYGDNFGHGTGHGVGLFIHEDPKVSWTSESVAKAGMVFTIEPGVYLPGKGGARVEDMVYVTSRGCEVLSQSLPKEPR</sequence>
<keyword evidence="1" id="KW-0479">Metal-binding</keyword>
<dbReference type="PROSITE" id="PS00491">
    <property type="entry name" value="PROLINE_PEPTIDASE"/>
    <property type="match status" value="1"/>
</dbReference>